<dbReference type="RefSeq" id="WP_002557884.1">
    <property type="nucleotide sequence ID" value="NZ_CP007585.1"/>
</dbReference>
<gene>
    <name evidence="8" type="primary">parC</name>
    <name evidence="8" type="ORF">MYF_00130</name>
</gene>
<dbReference type="InterPro" id="IPR006691">
    <property type="entry name" value="GyrA/parC_rep"/>
</dbReference>
<keyword evidence="9" id="KW-1185">Reference proteome</keyword>
<dbReference type="Gene3D" id="3.90.199.10">
    <property type="entry name" value="Topoisomerase II, domain 5"/>
    <property type="match status" value="1"/>
</dbReference>
<dbReference type="PANTHER" id="PTHR43493">
    <property type="entry name" value="DNA GYRASE/TOPOISOMERASE SUBUNIT A"/>
    <property type="match status" value="1"/>
</dbReference>
<dbReference type="SUPFAM" id="SSF101904">
    <property type="entry name" value="GyrA/ParC C-terminal domain-like"/>
    <property type="match status" value="1"/>
</dbReference>
<dbReference type="EC" id="5.6.2.2" evidence="2"/>
<evidence type="ECO:0000256" key="5">
    <source>
        <dbReference type="ARBA" id="ARBA00023235"/>
    </source>
</evidence>
<evidence type="ECO:0000256" key="1">
    <source>
        <dbReference type="ARBA" id="ARBA00000185"/>
    </source>
</evidence>
<dbReference type="InterPro" id="IPR035516">
    <property type="entry name" value="Gyrase/topoIV_suA_C"/>
</dbReference>
<dbReference type="InterPro" id="IPR013757">
    <property type="entry name" value="Topo_IIA_A_a_sf"/>
</dbReference>
<proteinExistence type="predicted"/>
<evidence type="ECO:0000256" key="2">
    <source>
        <dbReference type="ARBA" id="ARBA00012895"/>
    </source>
</evidence>
<dbReference type="Gene3D" id="1.10.268.10">
    <property type="entry name" value="Topoisomerase, domain 3"/>
    <property type="match status" value="1"/>
</dbReference>
<dbReference type="GO" id="GO:0005524">
    <property type="term" value="F:ATP binding"/>
    <property type="evidence" value="ECO:0007669"/>
    <property type="project" value="InterPro"/>
</dbReference>
<dbReference type="Gene3D" id="2.120.10.90">
    <property type="entry name" value="DNA gyrase/topoisomerase IV, subunit A, C-terminal"/>
    <property type="match status" value="1"/>
</dbReference>
<dbReference type="GO" id="GO:0009330">
    <property type="term" value="C:DNA topoisomerase type II (double strand cut, ATP-hydrolyzing) complex"/>
    <property type="evidence" value="ECO:0007669"/>
    <property type="project" value="TreeGrafter"/>
</dbReference>
<keyword evidence="3 6" id="KW-0799">Topoisomerase</keyword>
<protein>
    <recommendedName>
        <fullName evidence="2">DNA topoisomerase (ATP-hydrolyzing)</fullName>
        <ecNumber evidence="2">5.6.2.2</ecNumber>
    </recommendedName>
</protein>
<feature type="domain" description="Topo IIA-type catalytic" evidence="7">
    <location>
        <begin position="34"/>
        <end position="500"/>
    </location>
</feature>
<dbReference type="InterPro" id="IPR013758">
    <property type="entry name" value="Topo_IIA_A/C_ab"/>
</dbReference>
<evidence type="ECO:0000256" key="6">
    <source>
        <dbReference type="PROSITE-ProRule" id="PRU01384"/>
    </source>
</evidence>
<dbReference type="EMBL" id="CP007585">
    <property type="protein sequence ID" value="AJC49608.1"/>
    <property type="molecule type" value="Genomic_DNA"/>
</dbReference>
<dbReference type="AlphaFoldDB" id="A0A0A8E6K4"/>
<dbReference type="GO" id="GO:0034335">
    <property type="term" value="F:DNA negative supercoiling activity"/>
    <property type="evidence" value="ECO:0007669"/>
    <property type="project" value="UniProtKB-ARBA"/>
</dbReference>
<dbReference type="KEGG" id="mfq:MYF_00130"/>
<evidence type="ECO:0000256" key="4">
    <source>
        <dbReference type="ARBA" id="ARBA00023125"/>
    </source>
</evidence>
<dbReference type="CDD" id="cd00187">
    <property type="entry name" value="TOP4c"/>
    <property type="match status" value="1"/>
</dbReference>
<dbReference type="SMART" id="SM00434">
    <property type="entry name" value="TOP4c"/>
    <property type="match status" value="1"/>
</dbReference>
<evidence type="ECO:0000256" key="3">
    <source>
        <dbReference type="ARBA" id="ARBA00023029"/>
    </source>
</evidence>
<dbReference type="Proteomes" id="UP000031129">
    <property type="component" value="Chromosome"/>
</dbReference>
<dbReference type="NCBIfam" id="NF004044">
    <property type="entry name" value="PRK05561.1"/>
    <property type="match status" value="1"/>
</dbReference>
<dbReference type="GO" id="GO:0005737">
    <property type="term" value="C:cytoplasm"/>
    <property type="evidence" value="ECO:0007669"/>
    <property type="project" value="TreeGrafter"/>
</dbReference>
<dbReference type="PROSITE" id="PS52040">
    <property type="entry name" value="TOPO_IIA"/>
    <property type="match status" value="1"/>
</dbReference>
<sequence>MNKSLDLIINSKLEKILAQKFIRYSKYIIQHRAIPDVRDGLKPVQRRILYSMWQLGLKNSKNYKKSARVVGDVIGKYHPHGDSSIYDALVRLSQEWKMNIPLVEMHGNKGSIDDDPPAAMRYTEVRLSEISEHLLELISKNVVSFCPNFDDSEKEPTILPAIFPNLLINGAIGIASGFATEIPPHNLGEVIDATILMIRNPGISIEEISTVILGPDFPTGGIVYGKSGIFDAFKTGKGKIKISSNYKISEKKGQKIIEITAIPFGTSKSNLIQQIDNIRFEEQIYGIKEVIDQSDQNGISIFIELENNANPDLIITYLLQKTDLQIHYSYNSVAICNNSPKLLTIKEIIFFYLEHLRKIKLAEFNFELYKNKKRLEIIKGFLKVAEITDDVIKIIRESDNSKVGVIADLIKFFGFSEIQADAIASMRLYRLSKIEQQTFREESKNLEENISKLENLVANKDEFNTNLIQILKKFKKLYTQPRKTQIIDSDLKIKINQGDLIKDEFFYFWITKSGLYKKLDIKNSALEEIEKTQLPENDIFIFQDQINQRQKGIFFTNKGDIAIFSAHQIDESNLKSAPNNLRITLGIPNADHILSAFFVDNFEDNQFLIFITKFGFAKRMSLEQLAKIRQKKLQNIFRIKEDDKFISAFLENKLKNIVFFTTQNRALKISVSEIPIYSRNSSGVKILSLRKNEFVTASQTIETSDSLAVIDFYSRFEKIDTANLHFGNKKIAPKNFETQLDFSQTPKSIAVFSDNLKVFEFNKPLKIFTISDFANLKTNAKIKYKFFAQKNKIVKNNGKNSFFYSKNDSNNKNIKTKTKENKPIINLETKLREISELDVESILKKIEKDS</sequence>
<comment type="catalytic activity">
    <reaction evidence="1 6">
        <text>ATP-dependent breakage, passage and rejoining of double-stranded DNA.</text>
        <dbReference type="EC" id="5.6.2.2"/>
    </reaction>
</comment>
<dbReference type="Pfam" id="PF03989">
    <property type="entry name" value="DNA_gyraseA_C"/>
    <property type="match status" value="2"/>
</dbReference>
<keyword evidence="5 6" id="KW-0413">Isomerase</keyword>
<dbReference type="STRING" id="743971.MYF_00130"/>
<evidence type="ECO:0000313" key="9">
    <source>
        <dbReference type="Proteomes" id="UP000031129"/>
    </source>
</evidence>
<dbReference type="OrthoDB" id="9806486at2"/>
<organism evidence="8 9">
    <name type="scientific">Mesomycoplasma flocculare ATCC 27399</name>
    <dbReference type="NCBI Taxonomy" id="743971"/>
    <lineage>
        <taxon>Bacteria</taxon>
        <taxon>Bacillati</taxon>
        <taxon>Mycoplasmatota</taxon>
        <taxon>Mycoplasmoidales</taxon>
        <taxon>Metamycoplasmataceae</taxon>
        <taxon>Mesomycoplasma</taxon>
    </lineage>
</organism>
<reference evidence="8 9" key="1">
    <citation type="journal article" date="2015" name="Genome Announc.">
        <title>Complete Genome Sequence of Mycoplasma flocculare Strain Ms42T (ATCC 27399T).</title>
        <authorList>
            <person name="Calcutt M.J."/>
            <person name="Foecking M.F."/>
            <person name="Heidari M.B."/>
            <person name="McIntosh M.A."/>
        </authorList>
    </citation>
    <scope>NUCLEOTIDE SEQUENCE [LARGE SCALE GENOMIC DNA]</scope>
    <source>
        <strain evidence="9">ATCC 27399</strain>
    </source>
</reference>
<feature type="active site" description="O-(5'-phospho-DNA)-tyrosine intermediate" evidence="6">
    <location>
        <position position="122"/>
    </location>
</feature>
<dbReference type="InterPro" id="IPR013760">
    <property type="entry name" value="Topo_IIA-like_dom_sf"/>
</dbReference>
<dbReference type="GO" id="GO:0006265">
    <property type="term" value="P:DNA topological change"/>
    <property type="evidence" value="ECO:0007669"/>
    <property type="project" value="UniProtKB-UniRule"/>
</dbReference>
<keyword evidence="4 6" id="KW-0238">DNA-binding</keyword>
<dbReference type="PANTHER" id="PTHR43493:SF9">
    <property type="entry name" value="DNA TOPOISOMERASE 4 SUBUNIT A"/>
    <property type="match status" value="1"/>
</dbReference>
<evidence type="ECO:0000259" key="7">
    <source>
        <dbReference type="PROSITE" id="PS52040"/>
    </source>
</evidence>
<dbReference type="InterPro" id="IPR002205">
    <property type="entry name" value="Topo_IIA_dom_A"/>
</dbReference>
<dbReference type="Gene3D" id="3.30.1360.40">
    <property type="match status" value="1"/>
</dbReference>
<dbReference type="SUPFAM" id="SSF56719">
    <property type="entry name" value="Type II DNA topoisomerase"/>
    <property type="match status" value="1"/>
</dbReference>
<dbReference type="Pfam" id="PF00521">
    <property type="entry name" value="DNA_topoisoIV"/>
    <property type="match status" value="1"/>
</dbReference>
<evidence type="ECO:0000313" key="8">
    <source>
        <dbReference type="EMBL" id="AJC49608.1"/>
    </source>
</evidence>
<dbReference type="InterPro" id="IPR050220">
    <property type="entry name" value="Type_II_DNA_Topoisomerases"/>
</dbReference>
<accession>A0A0A8E6K4</accession>
<dbReference type="GO" id="GO:0003677">
    <property type="term" value="F:DNA binding"/>
    <property type="evidence" value="ECO:0007669"/>
    <property type="project" value="UniProtKB-UniRule"/>
</dbReference>
<name>A0A0A8E6K4_MESFC</name>
<dbReference type="HOGENOM" id="CLU_002977_6_1_14"/>